<keyword evidence="1" id="KW-0238">DNA-binding</keyword>
<name>A0A5C3FZI2_PSEA2</name>
<feature type="domain" description="HTH CENPB-type" evidence="3">
    <location>
        <begin position="109"/>
        <end position="181"/>
    </location>
</feature>
<dbReference type="AlphaFoldDB" id="A0A5C3FZI2"/>
<reference evidence="4" key="1">
    <citation type="submission" date="2018-03" db="EMBL/GenBank/DDBJ databases">
        <authorList>
            <person name="Guldener U."/>
        </authorList>
    </citation>
    <scope>NUCLEOTIDE SEQUENCE [LARGE SCALE GENOMIC DNA]</scope>
    <source>
        <strain evidence="4">ATCC34888</strain>
    </source>
</reference>
<accession>A0A5C3FZI2</accession>
<comment type="caution">
    <text evidence="4">The sequence shown here is derived from an EMBL/GenBank/DDBJ whole genome shotgun (WGS) entry which is preliminary data.</text>
</comment>
<organism evidence="4 5">
    <name type="scientific">Pseudozyma antarctica</name>
    <name type="common">Yeast</name>
    <name type="synonym">Candida antarctica</name>
    <dbReference type="NCBI Taxonomy" id="84753"/>
    <lineage>
        <taxon>Eukaryota</taxon>
        <taxon>Fungi</taxon>
        <taxon>Dikarya</taxon>
        <taxon>Basidiomycota</taxon>
        <taxon>Ustilaginomycotina</taxon>
        <taxon>Ustilaginomycetes</taxon>
        <taxon>Ustilaginales</taxon>
        <taxon>Ustilaginaceae</taxon>
        <taxon>Moesziomyces</taxon>
    </lineage>
</organism>
<dbReference type="Proteomes" id="UP000325008">
    <property type="component" value="Unassembled WGS sequence"/>
</dbReference>
<protein>
    <recommendedName>
        <fullName evidence="3">HTH CENPB-type domain-containing protein</fullName>
    </recommendedName>
</protein>
<dbReference type="InterPro" id="IPR007889">
    <property type="entry name" value="HTH_Psq"/>
</dbReference>
<evidence type="ECO:0000256" key="1">
    <source>
        <dbReference type="ARBA" id="ARBA00023125"/>
    </source>
</evidence>
<evidence type="ECO:0000256" key="2">
    <source>
        <dbReference type="ARBA" id="ARBA00023242"/>
    </source>
</evidence>
<evidence type="ECO:0000313" key="5">
    <source>
        <dbReference type="Proteomes" id="UP000325008"/>
    </source>
</evidence>
<dbReference type="PROSITE" id="PS51253">
    <property type="entry name" value="HTH_CENPB"/>
    <property type="match status" value="1"/>
</dbReference>
<dbReference type="EMBL" id="OOIQ01000026">
    <property type="protein sequence ID" value="SPO49285.1"/>
    <property type="molecule type" value="Genomic_DNA"/>
</dbReference>
<dbReference type="GO" id="GO:0003677">
    <property type="term" value="F:DNA binding"/>
    <property type="evidence" value="ECO:0007669"/>
    <property type="project" value="UniProtKB-KW"/>
</dbReference>
<proteinExistence type="predicted"/>
<dbReference type="InterPro" id="IPR006600">
    <property type="entry name" value="HTH_CenpB_DNA-bd_dom"/>
</dbReference>
<evidence type="ECO:0000313" key="4">
    <source>
        <dbReference type="EMBL" id="SPO49285.1"/>
    </source>
</evidence>
<dbReference type="Pfam" id="PF03221">
    <property type="entry name" value="HTH_Tnp_Tc5"/>
    <property type="match status" value="1"/>
</dbReference>
<keyword evidence="5" id="KW-1185">Reference proteome</keyword>
<dbReference type="SUPFAM" id="SSF46689">
    <property type="entry name" value="Homeodomain-like"/>
    <property type="match status" value="1"/>
</dbReference>
<dbReference type="Pfam" id="PF05225">
    <property type="entry name" value="HTH_psq"/>
    <property type="match status" value="1"/>
</dbReference>
<evidence type="ECO:0000259" key="3">
    <source>
        <dbReference type="PROSITE" id="PS51253"/>
    </source>
</evidence>
<gene>
    <name evidence="4" type="ORF">PSANT_06976</name>
</gene>
<dbReference type="OrthoDB" id="3265672at2759"/>
<sequence length="204" mass="23264">MTKKYASSIEAYFSAFRKRVPAVAAPCSTTQIFAPLSYDVTFLTMAPQLTNARRAEYRSQTTQKEILINRAIYDFQTGTVKSIRKAAEAHDVPLATLWRRRKGTPARQNAHSHRQLLTEAQENALMTHIRDMASRGFPVTIRELLDRATAFHRANNIDQGIMITRKWARGFLYRHPTLLGCFSLVLDRSPSNAFWLFQPCSGPF</sequence>
<dbReference type="InterPro" id="IPR009057">
    <property type="entry name" value="Homeodomain-like_sf"/>
</dbReference>
<keyword evidence="2" id="KW-0539">Nucleus</keyword>